<dbReference type="OrthoDB" id="9967946at2"/>
<dbReference type="EMBL" id="FOWC01000002">
    <property type="protein sequence ID" value="SFO59346.1"/>
    <property type="molecule type" value="Genomic_DNA"/>
</dbReference>
<name>A0A1I5IGG9_9PSEU</name>
<sequence>MTAAAHPRRSCGYTRRHNVGDENGVNPLYLFADWLRREPGFARPGPPRRPIRIRLVCKSCRAPAALEDHRCGECGESFWACGK</sequence>
<dbReference type="RefSeq" id="WP_093573023.1">
    <property type="nucleotide sequence ID" value="NZ_FOWC01000002.1"/>
</dbReference>
<accession>A0A1I5IGG9</accession>
<reference evidence="1 2" key="1">
    <citation type="submission" date="2016-10" db="EMBL/GenBank/DDBJ databases">
        <authorList>
            <person name="de Groot N.N."/>
        </authorList>
    </citation>
    <scope>NUCLEOTIDE SEQUENCE [LARGE SCALE GENOMIC DNA]</scope>
    <source>
        <strain evidence="1 2">DSM 44637</strain>
    </source>
</reference>
<evidence type="ECO:0000313" key="2">
    <source>
        <dbReference type="Proteomes" id="UP000199137"/>
    </source>
</evidence>
<dbReference type="Proteomes" id="UP000199137">
    <property type="component" value="Unassembled WGS sequence"/>
</dbReference>
<gene>
    <name evidence="1" type="ORF">SAMN05421854_102444</name>
</gene>
<evidence type="ECO:0000313" key="1">
    <source>
        <dbReference type="EMBL" id="SFO59346.1"/>
    </source>
</evidence>
<organism evidence="1 2">
    <name type="scientific">Amycolatopsis rubida</name>
    <dbReference type="NCBI Taxonomy" id="112413"/>
    <lineage>
        <taxon>Bacteria</taxon>
        <taxon>Bacillati</taxon>
        <taxon>Actinomycetota</taxon>
        <taxon>Actinomycetes</taxon>
        <taxon>Pseudonocardiales</taxon>
        <taxon>Pseudonocardiaceae</taxon>
        <taxon>Amycolatopsis</taxon>
    </lineage>
</organism>
<protein>
    <submittedName>
        <fullName evidence="1">Uncharacterized protein</fullName>
    </submittedName>
</protein>
<proteinExistence type="predicted"/>
<dbReference type="STRING" id="112413.SAMN05421854_102444"/>
<dbReference type="AlphaFoldDB" id="A0A1I5IGG9"/>